<evidence type="ECO:0008006" key="3">
    <source>
        <dbReference type="Google" id="ProtNLM"/>
    </source>
</evidence>
<protein>
    <recommendedName>
        <fullName evidence="3">F-box domain-containing protein</fullName>
    </recommendedName>
</protein>
<comment type="caution">
    <text evidence="1">The sequence shown here is derived from an EMBL/GenBank/DDBJ whole genome shotgun (WGS) entry which is preliminary data.</text>
</comment>
<gene>
    <name evidence="1" type="ORF">SUNI508_03961</name>
</gene>
<evidence type="ECO:0000313" key="1">
    <source>
        <dbReference type="EMBL" id="KAK9423945.1"/>
    </source>
</evidence>
<proteinExistence type="predicted"/>
<evidence type="ECO:0000313" key="2">
    <source>
        <dbReference type="Proteomes" id="UP001408356"/>
    </source>
</evidence>
<accession>A0ABR2VBU3</accession>
<sequence length="494" mass="55689">MPSPEAAGSHTTLAELYMRLHKINGQLQATSQVPPLTTSKFGNALPNRERTAKARQDAVLRKQRLEAEQLSLRAAIGVKSKEGARKLHIDDLPEEILCEIFGHLRRVSYVEEASGLECLHYATKDIKHARLTCRRFCGASSHLLLSFLKLDITPASLSRVREISQHHVIRKGVRGVKVRMNLYSEAVAGSLDIFATYNIGQLRKEIRRLEGLREWNNIEKEIKKANVIINAWEALSADPSRPSHNRDERYLQYQVLLKEAHEEYKIRRRSQRDILESGSFVGELGVAIALMPRIRGLQLCGGSWFDNVRINFGILKNDDILRQALLLPIACQDHGLFWGDQPPVMALAPLAHMINVSDSGSTRSTGPLSATSGLHSRELRRLTLSNLTLTRPQLEKVVRTLSGSVPQITLKDINLATHTWAGVLDLLRQYPVCQWFLDNPAGQECDFMDTEEKRTIFGNPRTRLADGLSLAERYMACKPGYSNPLRFNEEVNID</sequence>
<keyword evidence="2" id="KW-1185">Reference proteome</keyword>
<organism evidence="1 2">
    <name type="scientific">Seiridium unicorne</name>
    <dbReference type="NCBI Taxonomy" id="138068"/>
    <lineage>
        <taxon>Eukaryota</taxon>
        <taxon>Fungi</taxon>
        <taxon>Dikarya</taxon>
        <taxon>Ascomycota</taxon>
        <taxon>Pezizomycotina</taxon>
        <taxon>Sordariomycetes</taxon>
        <taxon>Xylariomycetidae</taxon>
        <taxon>Amphisphaeriales</taxon>
        <taxon>Sporocadaceae</taxon>
        <taxon>Seiridium</taxon>
    </lineage>
</organism>
<dbReference type="EMBL" id="JARVKF010000057">
    <property type="protein sequence ID" value="KAK9423945.1"/>
    <property type="molecule type" value="Genomic_DNA"/>
</dbReference>
<reference evidence="1 2" key="1">
    <citation type="journal article" date="2024" name="J. Plant Pathol.">
        <title>Sequence and assembly of the genome of Seiridium unicorne, isolate CBS 538.82, causal agent of cypress canker disease.</title>
        <authorList>
            <person name="Scali E."/>
            <person name="Rocca G.D."/>
            <person name="Danti R."/>
            <person name="Garbelotto M."/>
            <person name="Barberini S."/>
            <person name="Baroncelli R."/>
            <person name="Emiliani G."/>
        </authorList>
    </citation>
    <scope>NUCLEOTIDE SEQUENCE [LARGE SCALE GENOMIC DNA]</scope>
    <source>
        <strain evidence="1 2">BM-138-508</strain>
    </source>
</reference>
<dbReference type="CDD" id="cd09917">
    <property type="entry name" value="F-box_SF"/>
    <property type="match status" value="1"/>
</dbReference>
<dbReference type="Proteomes" id="UP001408356">
    <property type="component" value="Unassembled WGS sequence"/>
</dbReference>
<name>A0ABR2VBU3_9PEZI</name>